<name>A0A538SSR9_UNCEI</name>
<comment type="caution">
    <text evidence="6">The sequence shown here is derived from an EMBL/GenBank/DDBJ whole genome shotgun (WGS) entry which is preliminary data.</text>
</comment>
<dbReference type="PANTHER" id="PTHR39080:SF1">
    <property type="entry name" value="LARGE RIBOSOMAL SUBUNIT PROTEIN BL28A"/>
    <property type="match status" value="1"/>
</dbReference>
<dbReference type="GO" id="GO:0003735">
    <property type="term" value="F:structural constituent of ribosome"/>
    <property type="evidence" value="ECO:0007669"/>
    <property type="project" value="InterPro"/>
</dbReference>
<dbReference type="AlphaFoldDB" id="A0A538SSR9"/>
<dbReference type="InterPro" id="IPR034704">
    <property type="entry name" value="Ribosomal_bL28/bL31-like_sf"/>
</dbReference>
<proteinExistence type="inferred from homology"/>
<sequence>MARTCDICGKGVLHGQNVSHAHNVTKRRWEVNLQTVRAVVQGRPRTMRVCTRCIRSGAVQKGMRAKEAQRARTV</sequence>
<dbReference type="EMBL" id="VBOU01000074">
    <property type="protein sequence ID" value="TMQ54415.1"/>
    <property type="molecule type" value="Genomic_DNA"/>
</dbReference>
<evidence type="ECO:0000313" key="7">
    <source>
        <dbReference type="EMBL" id="TMQ62087.1"/>
    </source>
</evidence>
<dbReference type="GO" id="GO:1990904">
    <property type="term" value="C:ribonucleoprotein complex"/>
    <property type="evidence" value="ECO:0007669"/>
    <property type="project" value="UniProtKB-KW"/>
</dbReference>
<evidence type="ECO:0000256" key="1">
    <source>
        <dbReference type="ARBA" id="ARBA00008760"/>
    </source>
</evidence>
<evidence type="ECO:0000313" key="9">
    <source>
        <dbReference type="Proteomes" id="UP000319829"/>
    </source>
</evidence>
<dbReference type="HAMAP" id="MF_00373">
    <property type="entry name" value="Ribosomal_bL28"/>
    <property type="match status" value="1"/>
</dbReference>
<dbReference type="EMBL" id="VBOX01000086">
    <property type="protein sequence ID" value="TMQ62087.1"/>
    <property type="molecule type" value="Genomic_DNA"/>
</dbReference>
<keyword evidence="3 5" id="KW-0687">Ribonucleoprotein</keyword>
<dbReference type="InterPro" id="IPR050096">
    <property type="entry name" value="Bacterial_rp_bL28"/>
</dbReference>
<dbReference type="Gene3D" id="2.30.170.40">
    <property type="entry name" value="Ribosomal protein L28/L24"/>
    <property type="match status" value="1"/>
</dbReference>
<evidence type="ECO:0000313" key="6">
    <source>
        <dbReference type="EMBL" id="TMQ54415.1"/>
    </source>
</evidence>
<dbReference type="GO" id="GO:0006412">
    <property type="term" value="P:translation"/>
    <property type="evidence" value="ECO:0007669"/>
    <property type="project" value="UniProtKB-UniRule"/>
</dbReference>
<comment type="similarity">
    <text evidence="1 5">Belongs to the bacterial ribosomal protein bL28 family.</text>
</comment>
<dbReference type="InterPro" id="IPR026569">
    <property type="entry name" value="Ribosomal_bL28"/>
</dbReference>
<dbReference type="GO" id="GO:0005840">
    <property type="term" value="C:ribosome"/>
    <property type="evidence" value="ECO:0007669"/>
    <property type="project" value="UniProtKB-KW"/>
</dbReference>
<evidence type="ECO:0000256" key="3">
    <source>
        <dbReference type="ARBA" id="ARBA00023274"/>
    </source>
</evidence>
<dbReference type="Proteomes" id="UP000317366">
    <property type="component" value="Unassembled WGS sequence"/>
</dbReference>
<evidence type="ECO:0000256" key="4">
    <source>
        <dbReference type="ARBA" id="ARBA00035174"/>
    </source>
</evidence>
<dbReference type="NCBIfam" id="TIGR00009">
    <property type="entry name" value="L28"/>
    <property type="match status" value="1"/>
</dbReference>
<dbReference type="PANTHER" id="PTHR39080">
    <property type="entry name" value="50S RIBOSOMAL PROTEIN L28"/>
    <property type="match status" value="1"/>
</dbReference>
<evidence type="ECO:0000313" key="8">
    <source>
        <dbReference type="Proteomes" id="UP000317366"/>
    </source>
</evidence>
<dbReference type="Pfam" id="PF00830">
    <property type="entry name" value="Ribosomal_L28"/>
    <property type="match status" value="1"/>
</dbReference>
<reference evidence="8 9" key="1">
    <citation type="journal article" date="2019" name="Nat. Microbiol.">
        <title>Mediterranean grassland soil C-N compound turnover is dependent on rainfall and depth, and is mediated by genomically divergent microorganisms.</title>
        <authorList>
            <person name="Diamond S."/>
            <person name="Andeer P.F."/>
            <person name="Li Z."/>
            <person name="Crits-Christoph A."/>
            <person name="Burstein D."/>
            <person name="Anantharaman K."/>
            <person name="Lane K.R."/>
            <person name="Thomas B.C."/>
            <person name="Pan C."/>
            <person name="Northen T.R."/>
            <person name="Banfield J.F."/>
        </authorList>
    </citation>
    <scope>NUCLEOTIDE SEQUENCE [LARGE SCALE GENOMIC DNA]</scope>
    <source>
        <strain evidence="6">WS_4</strain>
        <strain evidence="7">WS_7</strain>
    </source>
</reference>
<dbReference type="SUPFAM" id="SSF143800">
    <property type="entry name" value="L28p-like"/>
    <property type="match status" value="1"/>
</dbReference>
<evidence type="ECO:0000256" key="2">
    <source>
        <dbReference type="ARBA" id="ARBA00022980"/>
    </source>
</evidence>
<gene>
    <name evidence="5 6" type="primary">rpmB</name>
    <name evidence="6" type="ORF">E6K74_06645</name>
    <name evidence="7" type="ORF">E6K77_08525</name>
</gene>
<protein>
    <recommendedName>
        <fullName evidence="4 5">Large ribosomal subunit protein bL28</fullName>
    </recommendedName>
</protein>
<dbReference type="InterPro" id="IPR001383">
    <property type="entry name" value="Ribosomal_bL28_bact-type"/>
</dbReference>
<organism evidence="6 9">
    <name type="scientific">Eiseniibacteriota bacterium</name>
    <dbReference type="NCBI Taxonomy" id="2212470"/>
    <lineage>
        <taxon>Bacteria</taxon>
        <taxon>Candidatus Eiseniibacteriota</taxon>
    </lineage>
</organism>
<dbReference type="InterPro" id="IPR037147">
    <property type="entry name" value="Ribosomal_bL28_sf"/>
</dbReference>
<evidence type="ECO:0000256" key="5">
    <source>
        <dbReference type="HAMAP-Rule" id="MF_00373"/>
    </source>
</evidence>
<keyword evidence="2 5" id="KW-0689">Ribosomal protein</keyword>
<accession>A0A538SSR9</accession>
<dbReference type="Proteomes" id="UP000319829">
    <property type="component" value="Unassembled WGS sequence"/>
</dbReference>